<keyword evidence="4" id="KW-0808">Transferase</keyword>
<dbReference type="AlphaFoldDB" id="A0A1Q2CSD2"/>
<dbReference type="EMBL" id="CP019606">
    <property type="protein sequence ID" value="AQP49026.1"/>
    <property type="molecule type" value="Genomic_DNA"/>
</dbReference>
<feature type="domain" description="RlmG N-terminal" evidence="6">
    <location>
        <begin position="65"/>
        <end position="133"/>
    </location>
</feature>
<dbReference type="Gene3D" id="3.40.50.150">
    <property type="entry name" value="Vaccinia Virus protein VP39"/>
    <property type="match status" value="2"/>
</dbReference>
<keyword evidence="8" id="KW-1185">Reference proteome</keyword>
<dbReference type="InterPro" id="IPR007848">
    <property type="entry name" value="Small_mtfrase_dom"/>
</dbReference>
<dbReference type="KEGG" id="tes:BW730_17505"/>
<evidence type="ECO:0000313" key="7">
    <source>
        <dbReference type="EMBL" id="AQP49026.1"/>
    </source>
</evidence>
<evidence type="ECO:0000259" key="5">
    <source>
        <dbReference type="Pfam" id="PF05175"/>
    </source>
</evidence>
<keyword evidence="3" id="KW-0489">Methyltransferase</keyword>
<keyword evidence="2" id="KW-0698">rRNA processing</keyword>
<accession>A0A1Q2CSD2</accession>
<dbReference type="PANTHER" id="PTHR47816:SF5">
    <property type="entry name" value="RIBOSOMAL RNA LARGE SUBUNIT METHYLTRANSFERASE G"/>
    <property type="match status" value="1"/>
</dbReference>
<protein>
    <submittedName>
        <fullName evidence="7">Uncharacterized protein</fullName>
    </submittedName>
</protein>
<dbReference type="InterPro" id="IPR002052">
    <property type="entry name" value="DNA_methylase_N6_adenine_CS"/>
</dbReference>
<gene>
    <name evidence="7" type="ORF">BW730_17505</name>
</gene>
<dbReference type="RefSeq" id="WP_077687382.1">
    <property type="nucleotide sequence ID" value="NZ_CP019606.1"/>
</dbReference>
<dbReference type="SUPFAM" id="SSF53335">
    <property type="entry name" value="S-adenosyl-L-methionine-dependent methyltransferases"/>
    <property type="match status" value="1"/>
</dbReference>
<dbReference type="PANTHER" id="PTHR47816">
    <property type="entry name" value="RIBOSOMAL RNA SMALL SUBUNIT METHYLTRANSFERASE C"/>
    <property type="match status" value="1"/>
</dbReference>
<dbReference type="InterPro" id="IPR058679">
    <property type="entry name" value="RlmG_N"/>
</dbReference>
<dbReference type="CDD" id="cd02440">
    <property type="entry name" value="AdoMet_MTases"/>
    <property type="match status" value="1"/>
</dbReference>
<dbReference type="GO" id="GO:0006364">
    <property type="term" value="P:rRNA processing"/>
    <property type="evidence" value="ECO:0007669"/>
    <property type="project" value="UniProtKB-KW"/>
</dbReference>
<dbReference type="GO" id="GO:0003676">
    <property type="term" value="F:nucleic acid binding"/>
    <property type="evidence" value="ECO:0007669"/>
    <property type="project" value="InterPro"/>
</dbReference>
<dbReference type="STRING" id="1332264.BW730_17505"/>
<organism evidence="7 8">
    <name type="scientific">Tessaracoccus aquimaris</name>
    <dbReference type="NCBI Taxonomy" id="1332264"/>
    <lineage>
        <taxon>Bacteria</taxon>
        <taxon>Bacillati</taxon>
        <taxon>Actinomycetota</taxon>
        <taxon>Actinomycetes</taxon>
        <taxon>Propionibacteriales</taxon>
        <taxon>Propionibacteriaceae</taxon>
        <taxon>Tessaracoccus</taxon>
    </lineage>
</organism>
<keyword evidence="1" id="KW-0963">Cytoplasm</keyword>
<dbReference type="Pfam" id="PF05175">
    <property type="entry name" value="MTS"/>
    <property type="match status" value="1"/>
</dbReference>
<evidence type="ECO:0000256" key="4">
    <source>
        <dbReference type="ARBA" id="ARBA00022679"/>
    </source>
</evidence>
<evidence type="ECO:0000256" key="2">
    <source>
        <dbReference type="ARBA" id="ARBA00022552"/>
    </source>
</evidence>
<evidence type="ECO:0000313" key="8">
    <source>
        <dbReference type="Proteomes" id="UP000188145"/>
    </source>
</evidence>
<dbReference type="PROSITE" id="PS00092">
    <property type="entry name" value="N6_MTASE"/>
    <property type="match status" value="1"/>
</dbReference>
<reference evidence="8" key="1">
    <citation type="submission" date="2017-02" db="EMBL/GenBank/DDBJ databases">
        <title>Tessaracoccus aquaemaris sp. nov., isolated from the intestine of a Korean rockfish, Sebastes schlegelii, in a marine aquaculture pond.</title>
        <authorList>
            <person name="Tak E.J."/>
            <person name="Bae J.-W."/>
        </authorList>
    </citation>
    <scope>NUCLEOTIDE SEQUENCE [LARGE SCALE GENOMIC DNA]</scope>
    <source>
        <strain evidence="8">NSG39</strain>
    </source>
</reference>
<dbReference type="Pfam" id="PF26049">
    <property type="entry name" value="RLMG_N"/>
    <property type="match status" value="1"/>
</dbReference>
<dbReference type="InterPro" id="IPR046977">
    <property type="entry name" value="RsmC/RlmG"/>
</dbReference>
<evidence type="ECO:0000259" key="6">
    <source>
        <dbReference type="Pfam" id="PF26049"/>
    </source>
</evidence>
<evidence type="ECO:0000256" key="1">
    <source>
        <dbReference type="ARBA" id="ARBA00022490"/>
    </source>
</evidence>
<dbReference type="GO" id="GO:0008757">
    <property type="term" value="F:S-adenosylmethionine-dependent methyltransferase activity"/>
    <property type="evidence" value="ECO:0007669"/>
    <property type="project" value="InterPro"/>
</dbReference>
<dbReference type="Proteomes" id="UP000188145">
    <property type="component" value="Chromosome"/>
</dbReference>
<sequence>MRDVVDDLIWDEAPDHAEAVAILDAPALVPDALTLTPDVRVFCDDWRDAAQVDPDLLVEHPSDLAGVDLALARLPKSLAALDEQAASVQGAPDVTFVGGARVKHMNLTMNEVLGKHFAAVSASLGRSKSRVLRAWGPESMETDWPKVRFHDDLGFAVAAHGATFGGIKIDPGTRLLLTALDGKGRTPGLEADDALDWGCGNGTISMWLARRGVRVQARDVSWSAIAGTGIAAEVNKVSVDATWGAGLDGYADASVDAIVTNPPFHQGVAKDTSDTLEMFDEAARVLRPGGQLWCVFNSHLPYRKELNARLGRTQVAAQDPHFTVTVTTLREV</sequence>
<name>A0A1Q2CSD2_9ACTN</name>
<dbReference type="GO" id="GO:0032259">
    <property type="term" value="P:methylation"/>
    <property type="evidence" value="ECO:0007669"/>
    <property type="project" value="UniProtKB-KW"/>
</dbReference>
<dbReference type="GO" id="GO:0008170">
    <property type="term" value="F:N-methyltransferase activity"/>
    <property type="evidence" value="ECO:0007669"/>
    <property type="project" value="UniProtKB-ARBA"/>
</dbReference>
<feature type="domain" description="Methyltransferase small" evidence="5">
    <location>
        <begin position="157"/>
        <end position="325"/>
    </location>
</feature>
<proteinExistence type="predicted"/>
<evidence type="ECO:0000256" key="3">
    <source>
        <dbReference type="ARBA" id="ARBA00022603"/>
    </source>
</evidence>
<dbReference type="InterPro" id="IPR029063">
    <property type="entry name" value="SAM-dependent_MTases_sf"/>
</dbReference>